<evidence type="ECO:0000313" key="3">
    <source>
        <dbReference type="EMBL" id="MBO8438344.1"/>
    </source>
</evidence>
<dbReference type="SUPFAM" id="SSF54637">
    <property type="entry name" value="Thioesterase/thiol ester dehydrase-isomerase"/>
    <property type="match status" value="1"/>
</dbReference>
<dbReference type="GO" id="GO:0047617">
    <property type="term" value="F:fatty acyl-CoA hydrolase activity"/>
    <property type="evidence" value="ECO:0007669"/>
    <property type="project" value="TreeGrafter"/>
</dbReference>
<dbReference type="EMBL" id="JADIMW010000061">
    <property type="protein sequence ID" value="MBO8438344.1"/>
    <property type="molecule type" value="Genomic_DNA"/>
</dbReference>
<dbReference type="PANTHER" id="PTHR31793">
    <property type="entry name" value="4-HYDROXYBENZOYL-COA THIOESTERASE FAMILY MEMBER"/>
    <property type="match status" value="1"/>
</dbReference>
<dbReference type="InterPro" id="IPR050563">
    <property type="entry name" value="4-hydroxybenzoyl-CoA_TE"/>
</dbReference>
<dbReference type="AlphaFoldDB" id="A0A9D9E7B9"/>
<gene>
    <name evidence="3" type="ORF">IAC54_05530</name>
</gene>
<proteinExistence type="inferred from homology"/>
<comment type="caution">
    <text evidence="3">The sequence shown here is derived from an EMBL/GenBank/DDBJ whole genome shotgun (WGS) entry which is preliminary data.</text>
</comment>
<reference evidence="3" key="1">
    <citation type="submission" date="2020-10" db="EMBL/GenBank/DDBJ databases">
        <authorList>
            <person name="Gilroy R."/>
        </authorList>
    </citation>
    <scope>NUCLEOTIDE SEQUENCE</scope>
    <source>
        <strain evidence="3">G3-4614</strain>
    </source>
</reference>
<organism evidence="3 4">
    <name type="scientific">Candidatus Caccoplasma merdipullorum</name>
    <dbReference type="NCBI Taxonomy" id="2840718"/>
    <lineage>
        <taxon>Bacteria</taxon>
        <taxon>Pseudomonadati</taxon>
        <taxon>Bacteroidota</taxon>
        <taxon>Bacteroidia</taxon>
        <taxon>Bacteroidales</taxon>
        <taxon>Bacteroidaceae</taxon>
        <taxon>Bacteroidaceae incertae sedis</taxon>
        <taxon>Candidatus Caccoplasma</taxon>
    </lineage>
</organism>
<keyword evidence="2" id="KW-0378">Hydrolase</keyword>
<evidence type="ECO:0000313" key="4">
    <source>
        <dbReference type="Proteomes" id="UP000823636"/>
    </source>
</evidence>
<comment type="similarity">
    <text evidence="1">Belongs to the 4-hydroxybenzoyl-CoA thioesterase family.</text>
</comment>
<dbReference type="CDD" id="cd00586">
    <property type="entry name" value="4HBT"/>
    <property type="match status" value="1"/>
</dbReference>
<evidence type="ECO:0000256" key="2">
    <source>
        <dbReference type="ARBA" id="ARBA00022801"/>
    </source>
</evidence>
<dbReference type="PANTHER" id="PTHR31793:SF27">
    <property type="entry name" value="NOVEL THIOESTERASE SUPERFAMILY DOMAIN AND SAPOSIN A-TYPE DOMAIN CONTAINING PROTEIN (0610012H03RIK)"/>
    <property type="match status" value="1"/>
</dbReference>
<dbReference type="InterPro" id="IPR029069">
    <property type="entry name" value="HotDog_dom_sf"/>
</dbReference>
<dbReference type="Gene3D" id="3.10.129.10">
    <property type="entry name" value="Hotdog Thioesterase"/>
    <property type="match status" value="1"/>
</dbReference>
<evidence type="ECO:0000256" key="1">
    <source>
        <dbReference type="ARBA" id="ARBA00005953"/>
    </source>
</evidence>
<name>A0A9D9E7B9_9BACT</name>
<dbReference type="Pfam" id="PF13279">
    <property type="entry name" value="4HBT_2"/>
    <property type="match status" value="1"/>
</dbReference>
<sequence>MDSVIFRHRVSVQPRFNDYDIMGHINNTLFFSFFDIGKVAYFERVWGGFMNWRSMGLVVAHAEADFFAPIVMDEPVAVETATVEIGHKSLVLVQRIVNPDTGQVKGTGRSVMVGFDATTGLSKPVLPECAAAIEAYEGREFTRPE</sequence>
<protein>
    <submittedName>
        <fullName evidence="3">Acyl-CoA thioesterase</fullName>
    </submittedName>
</protein>
<dbReference type="Proteomes" id="UP000823636">
    <property type="component" value="Unassembled WGS sequence"/>
</dbReference>
<accession>A0A9D9E7B9</accession>
<reference evidence="3" key="2">
    <citation type="journal article" date="2021" name="PeerJ">
        <title>Extensive microbial diversity within the chicken gut microbiome revealed by metagenomics and culture.</title>
        <authorList>
            <person name="Gilroy R."/>
            <person name="Ravi A."/>
            <person name="Getino M."/>
            <person name="Pursley I."/>
            <person name="Horton D.L."/>
            <person name="Alikhan N.F."/>
            <person name="Baker D."/>
            <person name="Gharbi K."/>
            <person name="Hall N."/>
            <person name="Watson M."/>
            <person name="Adriaenssens E.M."/>
            <person name="Foster-Nyarko E."/>
            <person name="Jarju S."/>
            <person name="Secka A."/>
            <person name="Antonio M."/>
            <person name="Oren A."/>
            <person name="Chaudhuri R.R."/>
            <person name="La Ragione R."/>
            <person name="Hildebrand F."/>
            <person name="Pallen M.J."/>
        </authorList>
    </citation>
    <scope>NUCLEOTIDE SEQUENCE</scope>
    <source>
        <strain evidence="3">G3-4614</strain>
    </source>
</reference>